<keyword evidence="1" id="KW-0732">Signal</keyword>
<dbReference type="RefSeq" id="WP_304534787.1">
    <property type="nucleotide sequence ID" value="NZ_JAUQOM010000001.1"/>
</dbReference>
<accession>A0ABT8ZKI3</accession>
<dbReference type="Proteomes" id="UP001176471">
    <property type="component" value="Unassembled WGS sequence"/>
</dbReference>
<gene>
    <name evidence="2" type="ORF">Q4610_04480</name>
</gene>
<keyword evidence="3" id="KW-1185">Reference proteome</keyword>
<sequence length="263" mass="28090">MKRRGLALLLLALAQPALAERISIPFAPPINRDFVYRIEQYRPVAGKVSLFSATRALRFERTGDGYILVATLRAIDSDAPAAGVEPYRAALGPLVGIEMRFRLDGRGRIVALDDLDAVWVRVRAGVDAMLASFAPDSDRYRAAQKVQTLFAGLSPNGRLALLAGELQPLFLFAGSQVEDGAGRGLRTMAGSPLGRPMPVEGALTVAGKGADALDMEEKLAGEGVQVAIRYHLSRATGLVESQQRSLAVGAQALTEKRSLTLAP</sequence>
<proteinExistence type="predicted"/>
<protein>
    <submittedName>
        <fullName evidence="2">Uncharacterized protein</fullName>
    </submittedName>
</protein>
<dbReference type="EMBL" id="JAUQOM010000001">
    <property type="protein sequence ID" value="MDO7834295.1"/>
    <property type="molecule type" value="Genomic_DNA"/>
</dbReference>
<name>A0ABT8ZKI3_9SPHN</name>
<feature type="chain" id="PRO_5046156166" evidence="1">
    <location>
        <begin position="20"/>
        <end position="263"/>
    </location>
</feature>
<feature type="signal peptide" evidence="1">
    <location>
        <begin position="1"/>
        <end position="19"/>
    </location>
</feature>
<evidence type="ECO:0000256" key="1">
    <source>
        <dbReference type="SAM" id="SignalP"/>
    </source>
</evidence>
<evidence type="ECO:0000313" key="2">
    <source>
        <dbReference type="EMBL" id="MDO7834295.1"/>
    </source>
</evidence>
<organism evidence="2 3">
    <name type="scientific">Sphingobium cyanobacteriorum</name>
    <dbReference type="NCBI Taxonomy" id="3063954"/>
    <lineage>
        <taxon>Bacteria</taxon>
        <taxon>Pseudomonadati</taxon>
        <taxon>Pseudomonadota</taxon>
        <taxon>Alphaproteobacteria</taxon>
        <taxon>Sphingomonadales</taxon>
        <taxon>Sphingomonadaceae</taxon>
        <taxon>Sphingobium</taxon>
    </lineage>
</organism>
<evidence type="ECO:0000313" key="3">
    <source>
        <dbReference type="Proteomes" id="UP001176471"/>
    </source>
</evidence>
<reference evidence="2" key="1">
    <citation type="submission" date="2023-07" db="EMBL/GenBank/DDBJ databases">
        <title>Bacterial whole genome sequence for Sphingobium sp. HBC34.</title>
        <authorList>
            <person name="Le V."/>
            <person name="Ko S.-R."/>
            <person name="Ahn C.-Y."/>
            <person name="Oh H.-M."/>
        </authorList>
    </citation>
    <scope>NUCLEOTIDE SEQUENCE</scope>
    <source>
        <strain evidence="2">HBC34</strain>
    </source>
</reference>
<comment type="caution">
    <text evidence="2">The sequence shown here is derived from an EMBL/GenBank/DDBJ whole genome shotgun (WGS) entry which is preliminary data.</text>
</comment>